<feature type="transmembrane region" description="Helical" evidence="3">
    <location>
        <begin position="35"/>
        <end position="56"/>
    </location>
</feature>
<dbReference type="InterPro" id="IPR005674">
    <property type="entry name" value="CocE/Ser_esterase"/>
</dbReference>
<dbReference type="EMBL" id="CAXAMM010033558">
    <property type="protein sequence ID" value="CAK9071567.1"/>
    <property type="molecule type" value="Genomic_DNA"/>
</dbReference>
<keyword evidence="1" id="KW-0378">Hydrolase</keyword>
<name>A0ABP0P9H2_9DINO</name>
<dbReference type="Pfam" id="PF02129">
    <property type="entry name" value="Peptidase_S15"/>
    <property type="match status" value="1"/>
</dbReference>
<comment type="caution">
    <text evidence="5">The sequence shown here is derived from an EMBL/GenBank/DDBJ whole genome shotgun (WGS) entry which is preliminary data.</text>
</comment>
<dbReference type="InterPro" id="IPR008979">
    <property type="entry name" value="Galactose-bd-like_sf"/>
</dbReference>
<dbReference type="Pfam" id="PF08530">
    <property type="entry name" value="PepX_C"/>
    <property type="match status" value="1"/>
</dbReference>
<gene>
    <name evidence="5" type="ORF">SCF082_LOCUS35381</name>
</gene>
<evidence type="ECO:0000313" key="6">
    <source>
        <dbReference type="Proteomes" id="UP001642464"/>
    </source>
</evidence>
<keyword evidence="3" id="KW-0812">Transmembrane</keyword>
<dbReference type="Gene3D" id="3.40.50.1820">
    <property type="entry name" value="alpha/beta hydrolase"/>
    <property type="match status" value="1"/>
</dbReference>
<dbReference type="SMART" id="SM00939">
    <property type="entry name" value="PepX_C"/>
    <property type="match status" value="1"/>
</dbReference>
<protein>
    <recommendedName>
        <fullName evidence="4">Xaa-Pro dipeptidyl-peptidase C-terminal domain-containing protein</fullName>
    </recommendedName>
</protein>
<sequence length="757" mass="82420">MSRARGPSLIAGSDEAPEGVHPTNKASRISSPGDVVALAALACGGVVGLALLPAILGVRCVRGLYQAGKKICSKDPVLDPDMAQDCDGIWPFSEKPGGGGAQQFPEGTKRLAGYVKMSDGVRIAVDVLLPPCAQGADGTFHPVPCVVHMARYWRAWEMRWPIRELLNRGEPWDFLLGPWKSALLESGFAVVSADVRGAGASGGVQSVVWSPRETQDTLELIDFIVGVNQPAGRQPWSDGQVALFGVSYDAGAAVRAAAHKHPAVKAVVASFLFGDIWRELFPGGIMNRWFLQSWCNVNSRLDNARLAAIHPFSPLIMKGAAPASSRKQLSRCVSEHRGNWDLMSAAGSIKAIDDPVAIGSGETMTCQNLELFANPLPSLDEPRQSFFYSMSQGKAVLPALAASQLPTLLISGWACVTSGTACAAFSALAGQHWRLLLGPWNHGGVQHVRYCRETKLLKFPKAKAVQEFLLYHMPRQGFAQSSVPAWLASPKPEVHFYVCGASPAWQHSTEWPPKNVVKKQLWLSTSQLTWTKDDLEHEGSTQLPKATASRQLVWGGVSRYSAMIRMMDLVRYKWKASAVAKGRALLFETSVCPTTLAVIGSAVLTLRLRSSKDQDADIFAYLRERPPDGGDLVYITEGALRLSYRREEEAPDHEKAADPHSSDSSMASFGVVPHHSYRRQDIQMLPAEGETTTARLKFFPVAYRFRAGSKIALVIAPDDAAHYAPNPLAGPHPPFICHSTSEQSMLWLPIKEQQLSL</sequence>
<feature type="region of interest" description="Disordered" evidence="2">
    <location>
        <begin position="1"/>
        <end position="29"/>
    </location>
</feature>
<proteinExistence type="predicted"/>
<dbReference type="Gene3D" id="2.60.120.260">
    <property type="entry name" value="Galactose-binding domain-like"/>
    <property type="match status" value="1"/>
</dbReference>
<evidence type="ECO:0000256" key="3">
    <source>
        <dbReference type="SAM" id="Phobius"/>
    </source>
</evidence>
<reference evidence="5 6" key="1">
    <citation type="submission" date="2024-02" db="EMBL/GenBank/DDBJ databases">
        <authorList>
            <person name="Chen Y."/>
            <person name="Shah S."/>
            <person name="Dougan E. K."/>
            <person name="Thang M."/>
            <person name="Chan C."/>
        </authorList>
    </citation>
    <scope>NUCLEOTIDE SEQUENCE [LARGE SCALE GENOMIC DNA]</scope>
</reference>
<dbReference type="InterPro" id="IPR013736">
    <property type="entry name" value="Xaa-Pro_dipept_C"/>
</dbReference>
<feature type="domain" description="Xaa-Pro dipeptidyl-peptidase C-terminal" evidence="4">
    <location>
        <begin position="485"/>
        <end position="747"/>
    </location>
</feature>
<accession>A0ABP0P9H2</accession>
<dbReference type="Proteomes" id="UP001642464">
    <property type="component" value="Unassembled WGS sequence"/>
</dbReference>
<evidence type="ECO:0000313" key="5">
    <source>
        <dbReference type="EMBL" id="CAK9071567.1"/>
    </source>
</evidence>
<evidence type="ECO:0000256" key="1">
    <source>
        <dbReference type="ARBA" id="ARBA00022801"/>
    </source>
</evidence>
<keyword evidence="6" id="KW-1185">Reference proteome</keyword>
<dbReference type="SUPFAM" id="SSF53474">
    <property type="entry name" value="alpha/beta-Hydrolases"/>
    <property type="match status" value="1"/>
</dbReference>
<keyword evidence="3" id="KW-0472">Membrane</keyword>
<dbReference type="InterPro" id="IPR000383">
    <property type="entry name" value="Xaa-Pro-like_dom"/>
</dbReference>
<dbReference type="NCBIfam" id="TIGR00976">
    <property type="entry name" value="CocE_NonD"/>
    <property type="match status" value="1"/>
</dbReference>
<evidence type="ECO:0000259" key="4">
    <source>
        <dbReference type="SMART" id="SM00939"/>
    </source>
</evidence>
<evidence type="ECO:0000256" key="2">
    <source>
        <dbReference type="SAM" id="MobiDB-lite"/>
    </source>
</evidence>
<dbReference type="SUPFAM" id="SSF49785">
    <property type="entry name" value="Galactose-binding domain-like"/>
    <property type="match status" value="1"/>
</dbReference>
<organism evidence="5 6">
    <name type="scientific">Durusdinium trenchii</name>
    <dbReference type="NCBI Taxonomy" id="1381693"/>
    <lineage>
        <taxon>Eukaryota</taxon>
        <taxon>Sar</taxon>
        <taxon>Alveolata</taxon>
        <taxon>Dinophyceae</taxon>
        <taxon>Suessiales</taxon>
        <taxon>Symbiodiniaceae</taxon>
        <taxon>Durusdinium</taxon>
    </lineage>
</organism>
<dbReference type="InterPro" id="IPR029058">
    <property type="entry name" value="AB_hydrolase_fold"/>
</dbReference>
<keyword evidence="3" id="KW-1133">Transmembrane helix</keyword>
<dbReference type="Gene3D" id="1.10.3020.10">
    <property type="entry name" value="alpha-amino acid ester hydrolase ( Helical cap domain)"/>
    <property type="match status" value="1"/>
</dbReference>